<evidence type="ECO:0000313" key="4">
    <source>
        <dbReference type="EMBL" id="OSO94043.1"/>
    </source>
</evidence>
<dbReference type="Proteomes" id="UP000192997">
    <property type="component" value="Unassembled WGS sequence"/>
</dbReference>
<dbReference type="Pfam" id="PF13424">
    <property type="entry name" value="TPR_12"/>
    <property type="match status" value="1"/>
</dbReference>
<accession>A0A1X4GAA2</accession>
<dbReference type="PROSITE" id="PS50293">
    <property type="entry name" value="TPR_REGION"/>
    <property type="match status" value="1"/>
</dbReference>
<evidence type="ECO:0000256" key="1">
    <source>
        <dbReference type="ARBA" id="ARBA00022737"/>
    </source>
</evidence>
<keyword evidence="1" id="KW-0677">Repeat</keyword>
<keyword evidence="2 3" id="KW-0802">TPR repeat</keyword>
<sequence>MDSYSFFNSHTHNNPLYKRNNWQSSYNSYNQKELADSDMVYLKDEKYMRSYALKLAHQGEYTKAITLLNRIIDSHPENAIDYNNRGLIYFQSGHAQKALLDYNTAMQLNPRLASVYNNRANYYAADGDLVKALSDYDQALDLNPRHVRAWINRGITLRELGKYKDSIDDFEVALLFGQLEIRIWSERGRSYHLWGDWNCAIADYRRVLSHTSSLDRMEDIITYRLRLQVENWLGELSFSTYK</sequence>
<feature type="repeat" description="TPR" evidence="3">
    <location>
        <begin position="113"/>
        <end position="146"/>
    </location>
</feature>
<dbReference type="SUPFAM" id="SSF48452">
    <property type="entry name" value="TPR-like"/>
    <property type="match status" value="1"/>
</dbReference>
<dbReference type="SMART" id="SM00028">
    <property type="entry name" value="TPR"/>
    <property type="match status" value="5"/>
</dbReference>
<dbReference type="InterPro" id="IPR019734">
    <property type="entry name" value="TPR_rpt"/>
</dbReference>
<dbReference type="PANTHER" id="PTHR44858">
    <property type="entry name" value="TETRATRICOPEPTIDE REPEAT PROTEIN 6"/>
    <property type="match status" value="1"/>
</dbReference>
<dbReference type="InterPro" id="IPR013105">
    <property type="entry name" value="TPR_2"/>
</dbReference>
<evidence type="ECO:0000256" key="3">
    <source>
        <dbReference type="PROSITE-ProRule" id="PRU00339"/>
    </source>
</evidence>
<name>A0A1X4GAA2_9CYAN</name>
<gene>
    <name evidence="4" type="ORF">B7O87_04285</name>
</gene>
<dbReference type="EMBL" id="NBYN01000015">
    <property type="protein sequence ID" value="OSO94043.1"/>
    <property type="molecule type" value="Genomic_DNA"/>
</dbReference>
<dbReference type="InterPro" id="IPR050498">
    <property type="entry name" value="Ycf3"/>
</dbReference>
<dbReference type="AlphaFoldDB" id="A0A1X4GAA2"/>
<dbReference type="Pfam" id="PF13174">
    <property type="entry name" value="TPR_6"/>
    <property type="match status" value="1"/>
</dbReference>
<dbReference type="RefSeq" id="WP_085727332.1">
    <property type="nucleotide sequence ID" value="NZ_NBYN01000015.1"/>
</dbReference>
<feature type="repeat" description="TPR" evidence="3">
    <location>
        <begin position="79"/>
        <end position="112"/>
    </location>
</feature>
<dbReference type="Gene3D" id="1.25.40.10">
    <property type="entry name" value="Tetratricopeptide repeat domain"/>
    <property type="match status" value="2"/>
</dbReference>
<reference evidence="5" key="1">
    <citation type="submission" date="2017-04" db="EMBL/GenBank/DDBJ databases">
        <authorList>
            <person name="Abreu V.A."/>
            <person name="Popin R.V."/>
            <person name="Rigonato J."/>
            <person name="Andreote A.P."/>
            <person name="Schaker P.C."/>
            <person name="Hoff-Risseti C."/>
            <person name="Alvarenga D.O."/>
            <person name="Varani A.M."/>
            <person name="Fiore M.F."/>
        </authorList>
    </citation>
    <scope>NUCLEOTIDE SEQUENCE [LARGE SCALE GENOMIC DNA]</scope>
    <source>
        <strain evidence="5">CENA303</strain>
    </source>
</reference>
<organism evidence="4 5">
    <name type="scientific">Cylindrospermopsis raciborskii CENA303</name>
    <dbReference type="NCBI Taxonomy" id="1170769"/>
    <lineage>
        <taxon>Bacteria</taxon>
        <taxon>Bacillati</taxon>
        <taxon>Cyanobacteriota</taxon>
        <taxon>Cyanophyceae</taxon>
        <taxon>Nostocales</taxon>
        <taxon>Aphanizomenonaceae</taxon>
        <taxon>Cylindrospermopsis</taxon>
    </lineage>
</organism>
<protein>
    <submittedName>
        <fullName evidence="4">Uncharacterized protein</fullName>
    </submittedName>
</protein>
<dbReference type="PANTHER" id="PTHR44858:SF1">
    <property type="entry name" value="UDP-N-ACETYLGLUCOSAMINE--PEPTIDE N-ACETYLGLUCOSAMINYLTRANSFERASE SPINDLY-RELATED"/>
    <property type="match status" value="1"/>
</dbReference>
<comment type="caution">
    <text evidence="4">The sequence shown here is derived from an EMBL/GenBank/DDBJ whole genome shotgun (WGS) entry which is preliminary data.</text>
</comment>
<evidence type="ECO:0000313" key="5">
    <source>
        <dbReference type="Proteomes" id="UP000192997"/>
    </source>
</evidence>
<dbReference type="Pfam" id="PF07719">
    <property type="entry name" value="TPR_2"/>
    <property type="match status" value="1"/>
</dbReference>
<dbReference type="InterPro" id="IPR011990">
    <property type="entry name" value="TPR-like_helical_dom_sf"/>
</dbReference>
<proteinExistence type="predicted"/>
<dbReference type="PROSITE" id="PS50005">
    <property type="entry name" value="TPR"/>
    <property type="match status" value="2"/>
</dbReference>
<evidence type="ECO:0000256" key="2">
    <source>
        <dbReference type="ARBA" id="ARBA00022803"/>
    </source>
</evidence>